<protein>
    <submittedName>
        <fullName evidence="1">Uncharacterized protein</fullName>
    </submittedName>
</protein>
<dbReference type="GeneID" id="5488203"/>
<sequence length="78" mass="8903">MYSFIIDESTPTQLPIPAVLLQNPRLLIWQLKSTGENSSRDLALLDIPTGWKQDAIRKNQNPTFLLLHRLRISAPSHL</sequence>
<dbReference type="AlphaFoldDB" id="A7EQB2"/>
<dbReference type="InParanoid" id="A7EQB2"/>
<dbReference type="Proteomes" id="UP000001312">
    <property type="component" value="Unassembled WGS sequence"/>
</dbReference>
<keyword evidence="2" id="KW-1185">Reference proteome</keyword>
<accession>A7EQB2</accession>
<reference evidence="2" key="1">
    <citation type="journal article" date="2011" name="PLoS Genet.">
        <title>Genomic analysis of the necrotrophic fungal pathogens Sclerotinia sclerotiorum and Botrytis cinerea.</title>
        <authorList>
            <person name="Amselem J."/>
            <person name="Cuomo C.A."/>
            <person name="van Kan J.A."/>
            <person name="Viaud M."/>
            <person name="Benito E.P."/>
            <person name="Couloux A."/>
            <person name="Coutinho P.M."/>
            <person name="de Vries R.P."/>
            <person name="Dyer P.S."/>
            <person name="Fillinger S."/>
            <person name="Fournier E."/>
            <person name="Gout L."/>
            <person name="Hahn M."/>
            <person name="Kohn L."/>
            <person name="Lapalu N."/>
            <person name="Plummer K.M."/>
            <person name="Pradier J.M."/>
            <person name="Quevillon E."/>
            <person name="Sharon A."/>
            <person name="Simon A."/>
            <person name="ten Have A."/>
            <person name="Tudzynski B."/>
            <person name="Tudzynski P."/>
            <person name="Wincker P."/>
            <person name="Andrew M."/>
            <person name="Anthouard V."/>
            <person name="Beever R.E."/>
            <person name="Beffa R."/>
            <person name="Benoit I."/>
            <person name="Bouzid O."/>
            <person name="Brault B."/>
            <person name="Chen Z."/>
            <person name="Choquer M."/>
            <person name="Collemare J."/>
            <person name="Cotton P."/>
            <person name="Danchin E.G."/>
            <person name="Da Silva C."/>
            <person name="Gautier A."/>
            <person name="Giraud C."/>
            <person name="Giraud T."/>
            <person name="Gonzalez C."/>
            <person name="Grossetete S."/>
            <person name="Guldener U."/>
            <person name="Henrissat B."/>
            <person name="Howlett B.J."/>
            <person name="Kodira C."/>
            <person name="Kretschmer M."/>
            <person name="Lappartient A."/>
            <person name="Leroch M."/>
            <person name="Levis C."/>
            <person name="Mauceli E."/>
            <person name="Neuveglise C."/>
            <person name="Oeser B."/>
            <person name="Pearson M."/>
            <person name="Poulain J."/>
            <person name="Poussereau N."/>
            <person name="Quesneville H."/>
            <person name="Rascle C."/>
            <person name="Schumacher J."/>
            <person name="Segurens B."/>
            <person name="Sexton A."/>
            <person name="Silva E."/>
            <person name="Sirven C."/>
            <person name="Soanes D.M."/>
            <person name="Talbot N.J."/>
            <person name="Templeton M."/>
            <person name="Yandava C."/>
            <person name="Yarden O."/>
            <person name="Zeng Q."/>
            <person name="Rollins J.A."/>
            <person name="Lebrun M.H."/>
            <person name="Dickman M."/>
        </authorList>
    </citation>
    <scope>NUCLEOTIDE SEQUENCE [LARGE SCALE GENOMIC DNA]</scope>
    <source>
        <strain evidence="2">ATCC 18683 / 1980 / Ss-1</strain>
    </source>
</reference>
<dbReference type="EMBL" id="CH476629">
    <property type="protein sequence ID" value="EDO05028.1"/>
    <property type="molecule type" value="Genomic_DNA"/>
</dbReference>
<dbReference type="KEGG" id="ssl:SS1G_07513"/>
<evidence type="ECO:0000313" key="2">
    <source>
        <dbReference type="Proteomes" id="UP000001312"/>
    </source>
</evidence>
<organism evidence="1 2">
    <name type="scientific">Sclerotinia sclerotiorum (strain ATCC 18683 / 1980 / Ss-1)</name>
    <name type="common">White mold</name>
    <name type="synonym">Whetzelinia sclerotiorum</name>
    <dbReference type="NCBI Taxonomy" id="665079"/>
    <lineage>
        <taxon>Eukaryota</taxon>
        <taxon>Fungi</taxon>
        <taxon>Dikarya</taxon>
        <taxon>Ascomycota</taxon>
        <taxon>Pezizomycotina</taxon>
        <taxon>Leotiomycetes</taxon>
        <taxon>Helotiales</taxon>
        <taxon>Sclerotiniaceae</taxon>
        <taxon>Sclerotinia</taxon>
    </lineage>
</organism>
<gene>
    <name evidence="1" type="ORF">SS1G_07513</name>
</gene>
<proteinExistence type="predicted"/>
<name>A7EQB2_SCLS1</name>
<evidence type="ECO:0000313" key="1">
    <source>
        <dbReference type="EMBL" id="EDO05028.1"/>
    </source>
</evidence>
<dbReference type="RefSeq" id="XP_001592065.1">
    <property type="nucleotide sequence ID" value="XM_001592015.1"/>
</dbReference>
<dbReference type="HOGENOM" id="CLU_2623485_0_0_1"/>